<accession>A0A517S883</accession>
<dbReference type="EMBL" id="CP036271">
    <property type="protein sequence ID" value="QDT52334.1"/>
    <property type="molecule type" value="Genomic_DNA"/>
</dbReference>
<keyword evidence="2" id="KW-1185">Reference proteome</keyword>
<sequence length="181" mass="20712">MARWLRARTSFPTRAFLRTAFLARRLLPAGTRSVARFFSLRLRRSLTWGTWWAGRSWRRRGRSGRVARGRGRFELVRWKLVFLVEPGDRAWLRAHNPLPFDQRHELRRVLTAAEDRRFSLPDHALAAACRAAPLASDFGREMEAGTAHCSGGAWMLVEERTAALEDSYYSCRATRAGSVPA</sequence>
<dbReference type="Proteomes" id="UP000315700">
    <property type="component" value="Chromosome"/>
</dbReference>
<dbReference type="InParanoid" id="A0A517S883"/>
<protein>
    <submittedName>
        <fullName evidence="1">Uncharacterized protein</fullName>
    </submittedName>
</protein>
<gene>
    <name evidence="1" type="ORF">Pan44_03430</name>
</gene>
<evidence type="ECO:0000313" key="2">
    <source>
        <dbReference type="Proteomes" id="UP000315700"/>
    </source>
</evidence>
<name>A0A517S883_9PLAN</name>
<organism evidence="1 2">
    <name type="scientific">Caulifigura coniformis</name>
    <dbReference type="NCBI Taxonomy" id="2527983"/>
    <lineage>
        <taxon>Bacteria</taxon>
        <taxon>Pseudomonadati</taxon>
        <taxon>Planctomycetota</taxon>
        <taxon>Planctomycetia</taxon>
        <taxon>Planctomycetales</taxon>
        <taxon>Planctomycetaceae</taxon>
        <taxon>Caulifigura</taxon>
    </lineage>
</organism>
<reference evidence="1 2" key="1">
    <citation type="submission" date="2019-02" db="EMBL/GenBank/DDBJ databases">
        <title>Deep-cultivation of Planctomycetes and their phenomic and genomic characterization uncovers novel biology.</title>
        <authorList>
            <person name="Wiegand S."/>
            <person name="Jogler M."/>
            <person name="Boedeker C."/>
            <person name="Pinto D."/>
            <person name="Vollmers J."/>
            <person name="Rivas-Marin E."/>
            <person name="Kohn T."/>
            <person name="Peeters S.H."/>
            <person name="Heuer A."/>
            <person name="Rast P."/>
            <person name="Oberbeckmann S."/>
            <person name="Bunk B."/>
            <person name="Jeske O."/>
            <person name="Meyerdierks A."/>
            <person name="Storesund J.E."/>
            <person name="Kallscheuer N."/>
            <person name="Luecker S."/>
            <person name="Lage O.M."/>
            <person name="Pohl T."/>
            <person name="Merkel B.J."/>
            <person name="Hornburger P."/>
            <person name="Mueller R.-W."/>
            <person name="Bruemmer F."/>
            <person name="Labrenz M."/>
            <person name="Spormann A.M."/>
            <person name="Op den Camp H."/>
            <person name="Overmann J."/>
            <person name="Amann R."/>
            <person name="Jetten M.S.M."/>
            <person name="Mascher T."/>
            <person name="Medema M.H."/>
            <person name="Devos D.P."/>
            <person name="Kaster A.-K."/>
            <person name="Ovreas L."/>
            <person name="Rohde M."/>
            <person name="Galperin M.Y."/>
            <person name="Jogler C."/>
        </authorList>
    </citation>
    <scope>NUCLEOTIDE SEQUENCE [LARGE SCALE GENOMIC DNA]</scope>
    <source>
        <strain evidence="1 2">Pan44</strain>
    </source>
</reference>
<evidence type="ECO:0000313" key="1">
    <source>
        <dbReference type="EMBL" id="QDT52334.1"/>
    </source>
</evidence>
<dbReference type="KEGG" id="ccos:Pan44_03430"/>
<proteinExistence type="predicted"/>
<dbReference type="AlphaFoldDB" id="A0A517S883"/>